<evidence type="ECO:0000313" key="22">
    <source>
        <dbReference type="Proteomes" id="UP000192575"/>
    </source>
</evidence>
<comment type="subcellular location">
    <subcellularLocation>
        <location evidence="10">Cytoplasm</location>
    </subcellularLocation>
</comment>
<dbReference type="CDD" id="cd01335">
    <property type="entry name" value="Radical_SAM"/>
    <property type="match status" value="1"/>
</dbReference>
<reference evidence="16" key="8">
    <citation type="submission" date="2023-07" db="EMBL/GenBank/DDBJ databases">
        <title>Complete genome sequence of Ligilactobacillus salivarius SRCM217594 isolated from Gallus gallus domesticus feces.</title>
        <authorList>
            <person name="Yang H.-G."/>
            <person name="Ryu M.-S."/>
            <person name="Ha G.-S."/>
            <person name="Yang H.-J."/>
            <person name="Jeong D.-Y."/>
        </authorList>
    </citation>
    <scope>NUCLEOTIDE SEQUENCE</scope>
    <source>
        <strain evidence="16">SRCM217594</strain>
    </source>
</reference>
<evidence type="ECO:0000313" key="21">
    <source>
        <dbReference type="Proteomes" id="UP000094723"/>
    </source>
</evidence>
<dbReference type="NCBIfam" id="TIGR02493">
    <property type="entry name" value="PFLA"/>
    <property type="match status" value="1"/>
</dbReference>
<evidence type="ECO:0000313" key="17">
    <source>
        <dbReference type="EMBL" id="MYY65168.1"/>
    </source>
</evidence>
<reference evidence="14 23" key="4">
    <citation type="submission" date="2017-04" db="EMBL/GenBank/DDBJ databases">
        <title>Complete genome sequence of Lactobacillus salivarius ZLS006, a probiotic strain isolated from healthy piglet.</title>
        <authorList>
            <person name="Zhang D."/>
        </authorList>
    </citation>
    <scope>NUCLEOTIDE SEQUENCE [LARGE SCALE GENOMIC DNA]</scope>
    <source>
        <strain evidence="14 23">ZLS006</strain>
        <plasmid evidence="14 23">unnamed1</plasmid>
    </source>
</reference>
<name>A0A089QEM1_9LACO</name>
<evidence type="ECO:0000256" key="8">
    <source>
        <dbReference type="ARBA" id="ARBA00023004"/>
    </source>
</evidence>
<dbReference type="InterPro" id="IPR058240">
    <property type="entry name" value="rSAM_sf"/>
</dbReference>
<dbReference type="Proteomes" id="UP000195378">
    <property type="component" value="Plasmid unnamed1"/>
</dbReference>
<dbReference type="PROSITE" id="PS01087">
    <property type="entry name" value="RADICAL_ACTIVATING"/>
    <property type="match status" value="1"/>
</dbReference>
<dbReference type="Proteomes" id="UP000192575">
    <property type="component" value="Unassembled WGS sequence"/>
</dbReference>
<dbReference type="PIRSF" id="PIRSF000371">
    <property type="entry name" value="PFL_act_enz"/>
    <property type="match status" value="1"/>
</dbReference>
<dbReference type="Proteomes" id="UP000029488">
    <property type="component" value="Plasmid pMP1046A"/>
</dbReference>
<evidence type="ECO:0000313" key="19">
    <source>
        <dbReference type="EMBL" id="WII29570.1"/>
    </source>
</evidence>
<reference evidence="12 20" key="1">
    <citation type="journal article" date="2014" name="BMC Genomics">
        <title>Unusual genome complexity in Lactobacillus salivarius JCM1046.</title>
        <authorList>
            <person name="Raftis E.J."/>
            <person name="Forde B.M."/>
            <person name="Claesson M.J."/>
            <person name="O'Toole P.W."/>
        </authorList>
    </citation>
    <scope>NUCLEOTIDE SEQUENCE [LARGE SCALE GENOMIC DNA]</scope>
    <source>
        <strain evidence="12 20">JCM1046</strain>
        <plasmid evidence="12 20">pMP1046A</plasmid>
    </source>
</reference>
<dbReference type="Gene3D" id="3.20.20.70">
    <property type="entry name" value="Aldolase class I"/>
    <property type="match status" value="1"/>
</dbReference>
<keyword evidence="12" id="KW-0670">Pyruvate</keyword>
<evidence type="ECO:0000256" key="9">
    <source>
        <dbReference type="ARBA" id="ARBA00023014"/>
    </source>
</evidence>
<proteinExistence type="inferred from homology"/>
<evidence type="ECO:0000256" key="7">
    <source>
        <dbReference type="ARBA" id="ARBA00023002"/>
    </source>
</evidence>
<evidence type="ECO:0000313" key="20">
    <source>
        <dbReference type="Proteomes" id="UP000029488"/>
    </source>
</evidence>
<evidence type="ECO:0000313" key="13">
    <source>
        <dbReference type="EMBL" id="AOO74344.1"/>
    </source>
</evidence>
<keyword evidence="7 10" id="KW-0560">Oxidoreductase</keyword>
<gene>
    <name evidence="15" type="primary">pflA</name>
    <name evidence="18" type="ORF">B6U56_09890</name>
    <name evidence="14" type="ORF">B7R82_09750</name>
    <name evidence="13" type="ORF">BHF65_08650</name>
    <name evidence="17" type="ORF">FYL25_07065</name>
    <name evidence="12" type="ORF">LSJ_2122c</name>
    <name evidence="15" type="ORF">PV940_06310</name>
    <name evidence="19" type="ORF">QFE45_10385</name>
    <name evidence="16" type="ORF">QYC35_09450</name>
</gene>
<keyword evidence="4 10" id="KW-0004">4Fe-4S</keyword>
<dbReference type="GO" id="GO:0043365">
    <property type="term" value="F:[formate-C-acetyltransferase]-activating enzyme activity"/>
    <property type="evidence" value="ECO:0007669"/>
    <property type="project" value="UniProtKB-UniRule"/>
</dbReference>
<evidence type="ECO:0000313" key="14">
    <source>
        <dbReference type="EMBL" id="ARU20253.1"/>
    </source>
</evidence>
<evidence type="ECO:0000256" key="4">
    <source>
        <dbReference type="ARBA" id="ARBA00022485"/>
    </source>
</evidence>
<accession>A0A089QEM1</accession>
<dbReference type="EMBL" id="JARKHV010000005">
    <property type="protein sequence ID" value="MDF4186653.1"/>
    <property type="molecule type" value="Genomic_DNA"/>
</dbReference>
<dbReference type="EMBL" id="CP017108">
    <property type="protein sequence ID" value="AOO74344.1"/>
    <property type="molecule type" value="Genomic_DNA"/>
</dbReference>
<comment type="catalytic activity">
    <reaction evidence="10">
        <text>glycyl-[formate C-acetyltransferase] + reduced [flavodoxin] + S-adenosyl-L-methionine = glycin-2-yl radical-[formate C-acetyltransferase] + semiquinone [flavodoxin] + 5'-deoxyadenosine + L-methionine + H(+)</text>
        <dbReference type="Rhea" id="RHEA:19225"/>
        <dbReference type="Rhea" id="RHEA-COMP:10622"/>
        <dbReference type="Rhea" id="RHEA-COMP:12190"/>
        <dbReference type="Rhea" id="RHEA-COMP:12191"/>
        <dbReference type="Rhea" id="RHEA-COMP:14480"/>
        <dbReference type="ChEBI" id="CHEBI:15378"/>
        <dbReference type="ChEBI" id="CHEBI:17319"/>
        <dbReference type="ChEBI" id="CHEBI:29947"/>
        <dbReference type="ChEBI" id="CHEBI:32722"/>
        <dbReference type="ChEBI" id="CHEBI:57618"/>
        <dbReference type="ChEBI" id="CHEBI:57844"/>
        <dbReference type="ChEBI" id="CHEBI:59789"/>
        <dbReference type="ChEBI" id="CHEBI:140311"/>
        <dbReference type="EC" id="1.97.1.4"/>
    </reaction>
</comment>
<dbReference type="InterPro" id="IPR013785">
    <property type="entry name" value="Aldolase_TIM"/>
</dbReference>
<keyword evidence="8 10" id="KW-0408">Iron</keyword>
<evidence type="ECO:0000313" key="18">
    <source>
        <dbReference type="EMBL" id="OQQ89105.1"/>
    </source>
</evidence>
<evidence type="ECO:0000313" key="12">
    <source>
        <dbReference type="EMBL" id="AIR11534.1"/>
    </source>
</evidence>
<dbReference type="InterPro" id="IPR012838">
    <property type="entry name" value="PFL1_activating"/>
</dbReference>
<dbReference type="Proteomes" id="UP001213566">
    <property type="component" value="Unassembled WGS sequence"/>
</dbReference>
<dbReference type="InterPro" id="IPR007197">
    <property type="entry name" value="rSAM"/>
</dbReference>
<evidence type="ECO:0000259" key="11">
    <source>
        <dbReference type="PROSITE" id="PS51918"/>
    </source>
</evidence>
<comment type="function">
    <text evidence="1 10">Activation of pyruvate formate-lyase under anaerobic conditions by generation of an organic free radical, using S-adenosylmethionine and reduced flavodoxin as cosubstrates to produce 5'-deoxy-adenosine.</text>
</comment>
<dbReference type="SFLD" id="SFLDG01066">
    <property type="entry name" value="organic_radical-activating_enz"/>
    <property type="match status" value="1"/>
</dbReference>
<dbReference type="GO" id="GO:0005737">
    <property type="term" value="C:cytoplasm"/>
    <property type="evidence" value="ECO:0007669"/>
    <property type="project" value="UniProtKB-SubCell"/>
</dbReference>
<evidence type="ECO:0000313" key="23">
    <source>
        <dbReference type="Proteomes" id="UP000195378"/>
    </source>
</evidence>
<dbReference type="Proteomes" id="UP000094723">
    <property type="component" value="Plasmid pLS_1"/>
</dbReference>
<dbReference type="KEGG" id="lsj:LSJ_2122c"/>
<reference evidence="18 22" key="3">
    <citation type="submission" date="2017-03" db="EMBL/GenBank/DDBJ databases">
        <title>Phylogenomics and comparative genomics of Lactobacillus salivarius, a mammalian gut commensal.</title>
        <authorList>
            <person name="Harris H.M."/>
        </authorList>
    </citation>
    <scope>NUCLEOTIDE SEQUENCE [LARGE SCALE GENOMIC DNA]</scope>
    <source>
        <strain evidence="18 22">JCM 1047</strain>
    </source>
</reference>
<keyword evidence="10" id="KW-0963">Cytoplasm</keyword>
<evidence type="ECO:0000256" key="10">
    <source>
        <dbReference type="RuleBase" id="RU362053"/>
    </source>
</evidence>
<reference evidence="17 24" key="5">
    <citation type="journal article" date="2020" name="Food Funct.">
        <title>Screening of Lactobacillus salivarius strains from the feces of Chinese populations and the evaluation of their effects against intestinal inflammation in mice.</title>
        <authorList>
            <person name="Zhai Q."/>
            <person name="Shen X."/>
            <person name="Cen S."/>
            <person name="Zhang C."/>
            <person name="Tian F."/>
            <person name="Zhao J."/>
            <person name="Zhang H."/>
            <person name="Xue Y."/>
            <person name="Chen W."/>
        </authorList>
    </citation>
    <scope>NUCLEOTIDE SEQUENCE [LARGE SCALE GENOMIC DNA]</scope>
    <source>
        <strain evidence="17 24">FYNDL5_1.scaf</strain>
    </source>
</reference>
<dbReference type="PROSITE" id="PS51918">
    <property type="entry name" value="RADICAL_SAM"/>
    <property type="match status" value="1"/>
</dbReference>
<feature type="domain" description="Radical SAM core" evidence="11">
    <location>
        <begin position="30"/>
        <end position="268"/>
    </location>
</feature>
<geneLocation type="plasmid" evidence="12 20">
    <name>pMP1046A</name>
</geneLocation>
<dbReference type="EC" id="1.97.1.4" evidence="10"/>
<dbReference type="RefSeq" id="WP_003708477.1">
    <property type="nucleotide sequence ID" value="NZ_CANCWW010000006.1"/>
</dbReference>
<dbReference type="Proteomes" id="UP001174888">
    <property type="component" value="Unassembled WGS sequence"/>
</dbReference>
<dbReference type="EMBL" id="CP007647">
    <property type="protein sequence ID" value="AIR11534.1"/>
    <property type="molecule type" value="Genomic_DNA"/>
</dbReference>
<evidence type="ECO:0000256" key="5">
    <source>
        <dbReference type="ARBA" id="ARBA00022691"/>
    </source>
</evidence>
<keyword evidence="6 10" id="KW-0479">Metal-binding</keyword>
<dbReference type="InterPro" id="IPR034457">
    <property type="entry name" value="Organic_radical-activating"/>
</dbReference>
<evidence type="ECO:0000313" key="25">
    <source>
        <dbReference type="Proteomes" id="UP001231316"/>
    </source>
</evidence>
<dbReference type="Proteomes" id="UP001231316">
    <property type="component" value="Plasmid unnamed1"/>
</dbReference>
<comment type="cofactor">
    <cofactor evidence="10">
        <name>[4Fe-4S] cluster</name>
        <dbReference type="ChEBI" id="CHEBI:49883"/>
    </cofactor>
    <text evidence="10">Binds 1 [4Fe-4S] cluster. The cluster is coordinated with 3 cysteines and an exchangeable S-adenosyl-L-methionine.</text>
</comment>
<evidence type="ECO:0000313" key="15">
    <source>
        <dbReference type="EMBL" id="MDF4186653.1"/>
    </source>
</evidence>
<dbReference type="EMBL" id="JAUIQT010000002">
    <property type="protein sequence ID" value="MDN4834403.1"/>
    <property type="molecule type" value="Genomic_DNA"/>
</dbReference>
<evidence type="ECO:0000313" key="24">
    <source>
        <dbReference type="Proteomes" id="UP000471678"/>
    </source>
</evidence>
<dbReference type="PANTHER" id="PTHR30352:SF5">
    <property type="entry name" value="PYRUVATE FORMATE-LYASE 1-ACTIVATING ENZYME"/>
    <property type="match status" value="1"/>
</dbReference>
<keyword evidence="12" id="KW-0614">Plasmid</keyword>
<dbReference type="Pfam" id="PF04055">
    <property type="entry name" value="Radical_SAM"/>
    <property type="match status" value="1"/>
</dbReference>
<reference evidence="15" key="6">
    <citation type="submission" date="2023-02" db="EMBL/GenBank/DDBJ databases">
        <title>Draft Whole-Genome Sequences of competitive exclusion Lactobacillus salivarius strains for Poultry.</title>
        <authorList>
            <person name="Ma L.M."/>
            <person name="Lopez-Guerra N."/>
            <person name="Zhang G."/>
        </authorList>
    </citation>
    <scope>NUCLEOTIDE SEQUENCE</scope>
    <source>
        <strain evidence="15">Salm-9</strain>
    </source>
</reference>
<dbReference type="EMBL" id="CP123972">
    <property type="protein sequence ID" value="WII29570.1"/>
    <property type="molecule type" value="Genomic_DNA"/>
</dbReference>
<keyword evidence="9 10" id="KW-0411">Iron-sulfur</keyword>
<evidence type="ECO:0000256" key="3">
    <source>
        <dbReference type="ARBA" id="ARBA00021356"/>
    </source>
</evidence>
<evidence type="ECO:0000313" key="16">
    <source>
        <dbReference type="EMBL" id="MDN4834403.1"/>
    </source>
</evidence>
<geneLocation type="plasmid" evidence="23 25">
    <name>unnamed1</name>
</geneLocation>
<comment type="similarity">
    <text evidence="2 10">Belongs to the organic radical-activating enzymes family.</text>
</comment>
<dbReference type="GO" id="GO:0016829">
    <property type="term" value="F:lyase activity"/>
    <property type="evidence" value="ECO:0007669"/>
    <property type="project" value="UniProtKB-KW"/>
</dbReference>
<dbReference type="EMBL" id="NBEF01000034">
    <property type="protein sequence ID" value="OQQ89105.1"/>
    <property type="molecule type" value="Genomic_DNA"/>
</dbReference>
<dbReference type="EMBL" id="VSUB01000008">
    <property type="protein sequence ID" value="MYY65168.1"/>
    <property type="molecule type" value="Genomic_DNA"/>
</dbReference>
<dbReference type="GO" id="GO:0046872">
    <property type="term" value="F:metal ion binding"/>
    <property type="evidence" value="ECO:0007669"/>
    <property type="project" value="UniProtKB-UniRule"/>
</dbReference>
<evidence type="ECO:0000256" key="1">
    <source>
        <dbReference type="ARBA" id="ARBA00003141"/>
    </source>
</evidence>
<protein>
    <recommendedName>
        <fullName evidence="3 10">Pyruvate formate-lyase-activating enzyme</fullName>
        <ecNumber evidence="10">1.97.1.4</ecNumber>
    </recommendedName>
</protein>
<dbReference type="PANTHER" id="PTHR30352">
    <property type="entry name" value="PYRUVATE FORMATE-LYASE-ACTIVATING ENZYME"/>
    <property type="match status" value="1"/>
</dbReference>
<keyword evidence="12" id="KW-0456">Lyase</keyword>
<dbReference type="SFLD" id="SFLDS00029">
    <property type="entry name" value="Radical_SAM"/>
    <property type="match status" value="1"/>
</dbReference>
<dbReference type="InterPro" id="IPR012839">
    <property type="entry name" value="Organic_radical_activase"/>
</dbReference>
<geneLocation type="plasmid" evidence="21">
    <name>pls_1 sequence</name>
</geneLocation>
<evidence type="ECO:0000256" key="6">
    <source>
        <dbReference type="ARBA" id="ARBA00022723"/>
    </source>
</evidence>
<dbReference type="EMBL" id="CP020859">
    <property type="protein sequence ID" value="ARU20253.1"/>
    <property type="molecule type" value="Genomic_DNA"/>
</dbReference>
<dbReference type="GO" id="GO:0051539">
    <property type="term" value="F:4 iron, 4 sulfur cluster binding"/>
    <property type="evidence" value="ECO:0007669"/>
    <property type="project" value="UniProtKB-UniRule"/>
</dbReference>
<dbReference type="Proteomes" id="UP000471678">
    <property type="component" value="Unassembled WGS sequence"/>
</dbReference>
<reference evidence="19" key="7">
    <citation type="submission" date="2023-04" db="EMBL/GenBank/DDBJ databases">
        <title>Four porcine-derived lactic acid bacteria strains analyses and their evaluation as potential probiotics based on genomics.</title>
        <authorList>
            <person name="Niu D."/>
        </authorList>
    </citation>
    <scope>NUCLEOTIDE SEQUENCE</scope>
    <source>
        <strain evidence="19">ZSA5</strain>
        <plasmid evidence="19">unnamed1</plasmid>
    </source>
</reference>
<keyword evidence="5 10" id="KW-0949">S-adenosyl-L-methionine</keyword>
<dbReference type="SUPFAM" id="SSF102114">
    <property type="entry name" value="Radical SAM enzymes"/>
    <property type="match status" value="1"/>
</dbReference>
<sequence length="278" mass="31989">MSANPLLNPVPTKDGHVVGYVHSLETFGAVDGPGIRFVVFMQGCHMRCKFCHNPDTWKTRVGSQMTTEEVLNKALPYRSFWGDKGGITLSGGEILLQIDFALELFKMCKEEGISTCLDTCGQPFTRREPWFSKFNELMDYTDILLVDIKHINSDEHKRLTGFPNDNILDMCEYLSSIGKPVWIRHVLIPGITDNDEYLKQLGEYVKENLHNVEKFEVLPYHTMGVHKYHEMGIRYRLEGVEPPTPERVKNAEKLLEVDRYQGYKDWYPGINTLDQQPS</sequence>
<geneLocation type="plasmid" evidence="13">
    <name>pLS_1</name>
</geneLocation>
<reference evidence="13 21" key="2">
    <citation type="submission" date="2016-09" db="EMBL/GenBank/DDBJ databases">
        <title>Complete Genome Sequence of Lactobacillus salivarius Jin.</title>
        <authorList>
            <person name="Jin N."/>
            <person name="Li C."/>
            <person name="Wang M."/>
            <person name="Ren D."/>
            <person name="Di Y."/>
            <person name="Pan R."/>
            <person name="Du S."/>
            <person name="Lu H."/>
            <person name="Li X."/>
            <person name="Tian M."/>
        </authorList>
    </citation>
    <scope>NUCLEOTIDE SEQUENCE [LARGE SCALE GENOMIC DNA]</scope>
    <source>
        <strain evidence="13 21">CICC 23174</strain>
        <plasmid evidence="13">pLS_1</plasmid>
        <plasmid evidence="21">pls_1 sequence</plasmid>
    </source>
</reference>
<dbReference type="AlphaFoldDB" id="A0A089QEM1"/>
<evidence type="ECO:0000256" key="2">
    <source>
        <dbReference type="ARBA" id="ARBA00009777"/>
    </source>
</evidence>
<dbReference type="InterPro" id="IPR001989">
    <property type="entry name" value="Radical_activat_CS"/>
</dbReference>
<organism evidence="12 20">
    <name type="scientific">Ligilactobacillus salivarius</name>
    <dbReference type="NCBI Taxonomy" id="1624"/>
    <lineage>
        <taxon>Bacteria</taxon>
        <taxon>Bacillati</taxon>
        <taxon>Bacillota</taxon>
        <taxon>Bacilli</taxon>
        <taxon>Lactobacillales</taxon>
        <taxon>Lactobacillaceae</taxon>
        <taxon>Ligilactobacillus</taxon>
    </lineage>
</organism>